<evidence type="ECO:0000313" key="2">
    <source>
        <dbReference type="EMBL" id="SVD38996.1"/>
    </source>
</evidence>
<feature type="transmembrane region" description="Helical" evidence="1">
    <location>
        <begin position="48"/>
        <end position="70"/>
    </location>
</feature>
<keyword evidence="1" id="KW-0812">Transmembrane</keyword>
<organism evidence="2">
    <name type="scientific">marine metagenome</name>
    <dbReference type="NCBI Taxonomy" id="408172"/>
    <lineage>
        <taxon>unclassified sequences</taxon>
        <taxon>metagenomes</taxon>
        <taxon>ecological metagenomes</taxon>
    </lineage>
</organism>
<reference evidence="2" key="1">
    <citation type="submission" date="2018-05" db="EMBL/GenBank/DDBJ databases">
        <authorList>
            <person name="Lanie J.A."/>
            <person name="Ng W.-L."/>
            <person name="Kazmierczak K.M."/>
            <person name="Andrzejewski T.M."/>
            <person name="Davidsen T.M."/>
            <person name="Wayne K.J."/>
            <person name="Tettelin H."/>
            <person name="Glass J.I."/>
            <person name="Rusch D."/>
            <person name="Podicherti R."/>
            <person name="Tsui H.-C.T."/>
            <person name="Winkler M.E."/>
        </authorList>
    </citation>
    <scope>NUCLEOTIDE SEQUENCE</scope>
</reference>
<gene>
    <name evidence="2" type="ORF">METZ01_LOCUS391850</name>
</gene>
<dbReference type="AlphaFoldDB" id="A0A382UXJ8"/>
<proteinExistence type="predicted"/>
<evidence type="ECO:0000256" key="1">
    <source>
        <dbReference type="SAM" id="Phobius"/>
    </source>
</evidence>
<protein>
    <recommendedName>
        <fullName evidence="3">SLC26A/SulP transporter domain-containing protein</fullName>
    </recommendedName>
</protein>
<feature type="transmembrane region" description="Helical" evidence="1">
    <location>
        <begin position="12"/>
        <end position="36"/>
    </location>
</feature>
<accession>A0A382UXJ8</accession>
<keyword evidence="1" id="KW-1133">Transmembrane helix</keyword>
<evidence type="ECO:0008006" key="3">
    <source>
        <dbReference type="Google" id="ProtNLM"/>
    </source>
</evidence>
<keyword evidence="1" id="KW-0472">Membrane</keyword>
<dbReference type="EMBL" id="UINC01147589">
    <property type="protein sequence ID" value="SVD38996.1"/>
    <property type="molecule type" value="Genomic_DNA"/>
</dbReference>
<sequence length="89" mass="9411">MKEHQTKSNLVPSVIAGIIGSITKIVIAMAFSALIFTGTLATYLPQGIGIVLFGFFLFAVISIFTASYPVNINTPQDIPIAIIALIATT</sequence>
<name>A0A382UXJ8_9ZZZZ</name>
<feature type="non-terminal residue" evidence="2">
    <location>
        <position position="89"/>
    </location>
</feature>